<comment type="cofactor">
    <cofactor evidence="2">
        <name>pyridoxal 5'-phosphate</name>
        <dbReference type="ChEBI" id="CHEBI:597326"/>
    </cofactor>
</comment>
<evidence type="ECO:0000256" key="5">
    <source>
        <dbReference type="ARBA" id="ARBA00012876"/>
    </source>
</evidence>
<dbReference type="PANTHER" id="PTHR11986:SF58">
    <property type="entry name" value="LEUCINE_METHIONINE RACEMASE"/>
    <property type="match status" value="1"/>
</dbReference>
<dbReference type="CDD" id="cd00610">
    <property type="entry name" value="OAT_like"/>
    <property type="match status" value="1"/>
</dbReference>
<name>A0A0J6YVR2_9MYCO</name>
<sequence length="516" mass="54601">MKEFVDQCAIAAASLAFPRRTAPSADGFRRRTGRPPPNPVNQPLVLDGSVGGRTRLGRSTAPRNQEVPELSALEQSRHLATAIPGPLSQELIARKTAAVANGIGNTMPVYAARAFGGIIEDVDGNRLIDMGSGIAVTTVGNASPRVVEAVREQAAQFTHTCFMVTPYEGYVAVAEALNRLTPGDGDKRSALFNSGSEAVENAIKIARTYTGRQAVVSFDHAYHGRTNLTMALTAKSMPYKHGFGPFAPEIYRAPLSYPFRDAEFGGKELATDGELAARRAITMMDKQVGAANLAAVIIEPIQGEGGFIVPAEGFLPTLLQWCRDNGVVFIADEVQTGFARTGAMFACEHEGIVPDLIVTAKGIAGGMPLSAVTGRTEIMDAPHVGGLGGTYGGNPVACAAALATIATIEDDGLVARAREIEALMKDRLGRLQAEDDRIGDVRGRGAMIAVELVKSGTLEPDAELTKKLSTAAHQAGVIVLTCGTFGNVLRFLPPLTISDELLNEALDVLELLLRDM</sequence>
<dbReference type="GO" id="GO:0042802">
    <property type="term" value="F:identical protein binding"/>
    <property type="evidence" value="ECO:0007669"/>
    <property type="project" value="TreeGrafter"/>
</dbReference>
<evidence type="ECO:0000256" key="11">
    <source>
        <dbReference type="ARBA" id="ARBA00029760"/>
    </source>
</evidence>
<keyword evidence="10 17" id="KW-0663">Pyridoxal phosphate</keyword>
<evidence type="ECO:0000256" key="17">
    <source>
        <dbReference type="RuleBase" id="RU003560"/>
    </source>
</evidence>
<dbReference type="InterPro" id="IPR049704">
    <property type="entry name" value="Aminotrans_3_PPA_site"/>
</dbReference>
<protein>
    <recommendedName>
        <fullName evidence="7">4-aminobutyrate aminotransferase</fullName>
        <ecNumber evidence="6">2.6.1.19</ecNumber>
        <ecNumber evidence="5">2.6.1.22</ecNumber>
    </recommendedName>
    <alternativeName>
        <fullName evidence="13">(S)-3-amino-2-methylpropionate transaminase</fullName>
    </alternativeName>
    <alternativeName>
        <fullName evidence="14">GABA aminotransferase</fullName>
    </alternativeName>
    <alternativeName>
        <fullName evidence="12">Gamma-amino-N-butyrate transaminase</fullName>
    </alternativeName>
    <alternativeName>
        <fullName evidence="16">Glutamate:succinic semialdehyde transaminase</fullName>
    </alternativeName>
    <alternativeName>
        <fullName evidence="11">L-AIBAT</fullName>
    </alternativeName>
</protein>
<evidence type="ECO:0000256" key="2">
    <source>
        <dbReference type="ARBA" id="ARBA00001933"/>
    </source>
</evidence>
<evidence type="ECO:0000256" key="4">
    <source>
        <dbReference type="ARBA" id="ARBA00008954"/>
    </source>
</evidence>
<evidence type="ECO:0000256" key="1">
    <source>
        <dbReference type="ARBA" id="ARBA00001750"/>
    </source>
</evidence>
<proteinExistence type="inferred from homology"/>
<evidence type="ECO:0000256" key="6">
    <source>
        <dbReference type="ARBA" id="ARBA00012912"/>
    </source>
</evidence>
<evidence type="ECO:0000256" key="13">
    <source>
        <dbReference type="ARBA" id="ARBA00030857"/>
    </source>
</evidence>
<feature type="region of interest" description="Disordered" evidence="18">
    <location>
        <begin position="22"/>
        <end position="70"/>
    </location>
</feature>
<dbReference type="EC" id="2.6.1.19" evidence="6"/>
<dbReference type="FunFam" id="3.40.640.10:FF:000013">
    <property type="entry name" value="4-aminobutyrate aminotransferase"/>
    <property type="match status" value="1"/>
</dbReference>
<reference evidence="19 20" key="1">
    <citation type="journal article" date="2015" name="Genome Biol. Evol.">
        <title>Characterization of Three Mycobacterium spp. with Potential Use in Bioremediation by Genome Sequencing and Comparative Genomics.</title>
        <authorList>
            <person name="Das S."/>
            <person name="Pettersson B.M."/>
            <person name="Behra P.R."/>
            <person name="Ramesh M."/>
            <person name="Dasgupta S."/>
            <person name="Bhattacharya A."/>
            <person name="Kirsebom L.A."/>
        </authorList>
    </citation>
    <scope>NUCLEOTIDE SEQUENCE [LARGE SCALE GENOMIC DNA]</scope>
    <source>
        <strain evidence="19 20">DSM 44075</strain>
    </source>
</reference>
<evidence type="ECO:0000256" key="9">
    <source>
        <dbReference type="ARBA" id="ARBA00022679"/>
    </source>
</evidence>
<evidence type="ECO:0000256" key="15">
    <source>
        <dbReference type="ARBA" id="ARBA00048021"/>
    </source>
</evidence>
<comment type="catalytic activity">
    <reaction evidence="15">
        <text>4-aminobutanoate + 2-oxoglutarate = succinate semialdehyde + L-glutamate</text>
        <dbReference type="Rhea" id="RHEA:23352"/>
        <dbReference type="ChEBI" id="CHEBI:16810"/>
        <dbReference type="ChEBI" id="CHEBI:29985"/>
        <dbReference type="ChEBI" id="CHEBI:57706"/>
        <dbReference type="ChEBI" id="CHEBI:59888"/>
        <dbReference type="EC" id="2.6.1.19"/>
    </reaction>
</comment>
<dbReference type="InterPro" id="IPR005814">
    <property type="entry name" value="Aminotrans_3"/>
</dbReference>
<dbReference type="PATRIC" id="fig|1807.14.peg.2281"/>
<comment type="caution">
    <text evidence="19">The sequence shown here is derived from an EMBL/GenBank/DDBJ whole genome shotgun (WGS) entry which is preliminary data.</text>
</comment>
<dbReference type="GO" id="GO:0034386">
    <property type="term" value="F:4-aminobutyrate:2-oxoglutarate transaminase activity"/>
    <property type="evidence" value="ECO:0007669"/>
    <property type="project" value="UniProtKB-EC"/>
</dbReference>
<dbReference type="Proteomes" id="UP000036313">
    <property type="component" value="Unassembled WGS sequence"/>
</dbReference>
<dbReference type="InterPro" id="IPR015424">
    <property type="entry name" value="PyrdxlP-dep_Trfase"/>
</dbReference>
<evidence type="ECO:0000256" key="16">
    <source>
        <dbReference type="ARBA" id="ARBA00050054"/>
    </source>
</evidence>
<dbReference type="EC" id="2.6.1.22" evidence="5"/>
<dbReference type="InterPro" id="IPR050103">
    <property type="entry name" value="Class-III_PLP-dep_AT"/>
</dbReference>
<dbReference type="GO" id="GO:0047589">
    <property type="term" value="F:5-aminovalerate transaminase activity"/>
    <property type="evidence" value="ECO:0007669"/>
    <property type="project" value="UniProtKB-ARBA"/>
</dbReference>
<dbReference type="AlphaFoldDB" id="A0A0J6YVR2"/>
<keyword evidence="9 19" id="KW-0808">Transferase</keyword>
<dbReference type="InterPro" id="IPR015421">
    <property type="entry name" value="PyrdxlP-dep_Trfase_major"/>
</dbReference>
<evidence type="ECO:0000256" key="14">
    <source>
        <dbReference type="ARBA" id="ARBA00031787"/>
    </source>
</evidence>
<dbReference type="SUPFAM" id="SSF53383">
    <property type="entry name" value="PLP-dependent transferases"/>
    <property type="match status" value="1"/>
</dbReference>
<dbReference type="NCBIfam" id="NF004714">
    <property type="entry name" value="PRK06058.1"/>
    <property type="match status" value="1"/>
</dbReference>
<dbReference type="PIRSF" id="PIRSF000521">
    <property type="entry name" value="Transaminase_4ab_Lys_Orn"/>
    <property type="match status" value="1"/>
</dbReference>
<gene>
    <name evidence="19" type="primary">davT_2</name>
    <name evidence="19" type="ORF">MOBUDSM44075_02262</name>
</gene>
<keyword evidence="8 19" id="KW-0032">Aminotransferase</keyword>
<accession>A0A0J6YVR2</accession>
<dbReference type="EMBL" id="JYNU01000012">
    <property type="protein sequence ID" value="KMO76521.1"/>
    <property type="molecule type" value="Genomic_DNA"/>
</dbReference>
<dbReference type="InterPro" id="IPR004632">
    <property type="entry name" value="4NH2But_aminotransferase_bac"/>
</dbReference>
<organism evidence="19 20">
    <name type="scientific">Mycolicibacterium obuense</name>
    <dbReference type="NCBI Taxonomy" id="1807"/>
    <lineage>
        <taxon>Bacteria</taxon>
        <taxon>Bacillati</taxon>
        <taxon>Actinomycetota</taxon>
        <taxon>Actinomycetes</taxon>
        <taxon>Mycobacteriales</taxon>
        <taxon>Mycobacteriaceae</taxon>
        <taxon>Mycolicibacterium</taxon>
    </lineage>
</organism>
<dbReference type="PROSITE" id="PS00600">
    <property type="entry name" value="AA_TRANSFER_CLASS_3"/>
    <property type="match status" value="1"/>
</dbReference>
<dbReference type="GO" id="GO:0030170">
    <property type="term" value="F:pyridoxal phosphate binding"/>
    <property type="evidence" value="ECO:0007669"/>
    <property type="project" value="InterPro"/>
</dbReference>
<evidence type="ECO:0000256" key="8">
    <source>
        <dbReference type="ARBA" id="ARBA00022576"/>
    </source>
</evidence>
<comment type="catalytic activity">
    <reaction evidence="1">
        <text>(S)-3-amino-2-methylpropanoate + 2-oxoglutarate = 2-methyl-3-oxopropanoate + L-glutamate</text>
        <dbReference type="Rhea" id="RHEA:13993"/>
        <dbReference type="ChEBI" id="CHEBI:16810"/>
        <dbReference type="ChEBI" id="CHEBI:29985"/>
        <dbReference type="ChEBI" id="CHEBI:57700"/>
        <dbReference type="ChEBI" id="CHEBI:58655"/>
        <dbReference type="EC" id="2.6.1.22"/>
    </reaction>
</comment>
<dbReference type="NCBIfam" id="TIGR00700">
    <property type="entry name" value="GABAtrnsam"/>
    <property type="match status" value="1"/>
</dbReference>
<dbReference type="FunFam" id="3.90.1150.10:FF:000022">
    <property type="entry name" value="4-aminobutyrate aminotransferase"/>
    <property type="match status" value="1"/>
</dbReference>
<comment type="pathway">
    <text evidence="3">Amino-acid degradation; 4-aminobutanoate degradation.</text>
</comment>
<evidence type="ECO:0000313" key="20">
    <source>
        <dbReference type="Proteomes" id="UP000036313"/>
    </source>
</evidence>
<evidence type="ECO:0000256" key="18">
    <source>
        <dbReference type="SAM" id="MobiDB-lite"/>
    </source>
</evidence>
<dbReference type="InterPro" id="IPR015422">
    <property type="entry name" value="PyrdxlP-dep_Trfase_small"/>
</dbReference>
<evidence type="ECO:0000256" key="7">
    <source>
        <dbReference type="ARBA" id="ARBA00018543"/>
    </source>
</evidence>
<dbReference type="GO" id="GO:0009448">
    <property type="term" value="P:gamma-aminobutyric acid metabolic process"/>
    <property type="evidence" value="ECO:0007669"/>
    <property type="project" value="InterPro"/>
</dbReference>
<dbReference type="Pfam" id="PF00202">
    <property type="entry name" value="Aminotran_3"/>
    <property type="match status" value="1"/>
</dbReference>
<evidence type="ECO:0000313" key="19">
    <source>
        <dbReference type="EMBL" id="KMO76521.1"/>
    </source>
</evidence>
<comment type="similarity">
    <text evidence="4 17">Belongs to the class-III pyridoxal-phosphate-dependent aminotransferase family.</text>
</comment>
<dbReference type="GO" id="GO:0047298">
    <property type="term" value="F:(S)-3-amino-2-methylpropionate transaminase activity"/>
    <property type="evidence" value="ECO:0007669"/>
    <property type="project" value="UniProtKB-EC"/>
</dbReference>
<evidence type="ECO:0000256" key="12">
    <source>
        <dbReference type="ARBA" id="ARBA00030204"/>
    </source>
</evidence>
<dbReference type="Gene3D" id="3.40.640.10">
    <property type="entry name" value="Type I PLP-dependent aspartate aminotransferase-like (Major domain)"/>
    <property type="match status" value="1"/>
</dbReference>
<evidence type="ECO:0000256" key="3">
    <source>
        <dbReference type="ARBA" id="ARBA00005176"/>
    </source>
</evidence>
<dbReference type="Gene3D" id="3.90.1150.10">
    <property type="entry name" value="Aspartate Aminotransferase, domain 1"/>
    <property type="match status" value="1"/>
</dbReference>
<evidence type="ECO:0000256" key="10">
    <source>
        <dbReference type="ARBA" id="ARBA00022898"/>
    </source>
</evidence>
<dbReference type="PANTHER" id="PTHR11986">
    <property type="entry name" value="AMINOTRANSFERASE CLASS III"/>
    <property type="match status" value="1"/>
</dbReference>